<dbReference type="PANTHER" id="PTHR42760">
    <property type="entry name" value="SHORT-CHAIN DEHYDROGENASES/REDUCTASES FAMILY MEMBER"/>
    <property type="match status" value="1"/>
</dbReference>
<dbReference type="PANTHER" id="PTHR42760:SF78">
    <property type="entry name" value="3-OXOACYL-[ACYL-CARRIER-PROTEIN] REDUCTASE [NADH]"/>
    <property type="match status" value="1"/>
</dbReference>
<dbReference type="PRINTS" id="PR00081">
    <property type="entry name" value="GDHRDH"/>
</dbReference>
<dbReference type="InterPro" id="IPR036291">
    <property type="entry name" value="NAD(P)-bd_dom_sf"/>
</dbReference>
<keyword evidence="6" id="KW-1185">Reference proteome</keyword>
<evidence type="ECO:0000256" key="2">
    <source>
        <dbReference type="ARBA" id="ARBA00023002"/>
    </source>
</evidence>
<dbReference type="SUPFAM" id="SSF51735">
    <property type="entry name" value="NAD(P)-binding Rossmann-fold domains"/>
    <property type="match status" value="1"/>
</dbReference>
<evidence type="ECO:0000313" key="3">
    <source>
        <dbReference type="EMBL" id="MCZ4590357.1"/>
    </source>
</evidence>
<evidence type="ECO:0000313" key="4">
    <source>
        <dbReference type="EMBL" id="WLF51615.1"/>
    </source>
</evidence>
<dbReference type="Proteomes" id="UP001231166">
    <property type="component" value="Plasmid pRho-VOC14-L"/>
</dbReference>
<keyword evidence="4" id="KW-0614">Plasmid</keyword>
<reference evidence="4" key="2">
    <citation type="submission" date="2023-07" db="EMBL/GenBank/DDBJ databases">
        <title>Genomic analysis of Rhodococcus opacus VOC-14 with glycol ethers degradation activity.</title>
        <authorList>
            <person name="Narkevich D.A."/>
            <person name="Hlushen A.M."/>
            <person name="Akhremchuk A.E."/>
            <person name="Sikolenko M.A."/>
            <person name="Valentovich L.N."/>
        </authorList>
    </citation>
    <scope>NUCLEOTIDE SEQUENCE</scope>
    <source>
        <strain evidence="4">VOC-14</strain>
        <plasmid evidence="4">pRho-VOC14-L</plasmid>
    </source>
</reference>
<accession>A0AAX3YT05</accession>
<dbReference type="FunFam" id="3.40.50.720:FF:000084">
    <property type="entry name" value="Short-chain dehydrogenase reductase"/>
    <property type="match status" value="1"/>
</dbReference>
<dbReference type="InterPro" id="IPR002347">
    <property type="entry name" value="SDR_fam"/>
</dbReference>
<sequence>MNAALSGLHAVVTGAGRGIGRATAITLAELGADVAVVDIDLRSGNETLVEQNDSTTEVIAALGSRTMGLEADLTEEASAAMVVSAVLEAWGGFDILVNVAGGAITPFEGSRASVTSPADIRKALDVNLMSAIYLCQASVSALRASASPSIVNITSLSAEGVLPGGSYAGYALSKAALAHYTRYLAADLGQYSIRVNAVSPGYVMTERVRANSATTGFADKASHSALGRLGEPEDVARTIAFLASPNSSYVTGHILAVDGMTRLA</sequence>
<organism evidence="4 7">
    <name type="scientific">Rhodococcus opacus</name>
    <name type="common">Nocardia opaca</name>
    <dbReference type="NCBI Taxonomy" id="37919"/>
    <lineage>
        <taxon>Bacteria</taxon>
        <taxon>Bacillati</taxon>
        <taxon>Actinomycetota</taxon>
        <taxon>Actinomycetes</taxon>
        <taxon>Mycobacteriales</taxon>
        <taxon>Nocardiaceae</taxon>
        <taxon>Rhodococcus</taxon>
    </lineage>
</organism>
<evidence type="ECO:0000313" key="5">
    <source>
        <dbReference type="EMBL" id="WLF52588.1"/>
    </source>
</evidence>
<name>A0AAX3YT05_RHOOP</name>
<evidence type="ECO:0000313" key="6">
    <source>
        <dbReference type="Proteomes" id="UP001066327"/>
    </source>
</evidence>
<proteinExistence type="inferred from homology"/>
<dbReference type="AlphaFoldDB" id="A0AAX3YT05"/>
<keyword evidence="2 4" id="KW-0560">Oxidoreductase</keyword>
<dbReference type="RefSeq" id="WP_269592976.1">
    <property type="nucleotide sequence ID" value="NZ_CP130956.1"/>
</dbReference>
<evidence type="ECO:0000256" key="1">
    <source>
        <dbReference type="ARBA" id="ARBA00006484"/>
    </source>
</evidence>
<dbReference type="PRINTS" id="PR00080">
    <property type="entry name" value="SDRFAMILY"/>
</dbReference>
<dbReference type="EC" id="1.-.-.-" evidence="4"/>
<geneLocation type="plasmid" evidence="4 7">
    <name>pRho-VOC14-L</name>
</geneLocation>
<reference evidence="3" key="1">
    <citation type="submission" date="2022-12" db="EMBL/GenBank/DDBJ databases">
        <authorList>
            <person name="Krivoruchko A.V."/>
            <person name="Elkin A."/>
        </authorList>
    </citation>
    <scope>NUCLEOTIDE SEQUENCE</scope>
    <source>
        <strain evidence="3">IEGM 249</strain>
    </source>
</reference>
<dbReference type="EMBL" id="JAPWIS010000047">
    <property type="protein sequence ID" value="MCZ4590357.1"/>
    <property type="molecule type" value="Genomic_DNA"/>
</dbReference>
<dbReference type="Gene3D" id="3.40.50.720">
    <property type="entry name" value="NAD(P)-binding Rossmann-like Domain"/>
    <property type="match status" value="1"/>
</dbReference>
<dbReference type="EMBL" id="CP130956">
    <property type="protein sequence ID" value="WLF52588.1"/>
    <property type="molecule type" value="Genomic_DNA"/>
</dbReference>
<dbReference type="CDD" id="cd05233">
    <property type="entry name" value="SDR_c"/>
    <property type="match status" value="1"/>
</dbReference>
<dbReference type="EMBL" id="CP130956">
    <property type="protein sequence ID" value="WLF51615.1"/>
    <property type="molecule type" value="Genomic_DNA"/>
</dbReference>
<protein>
    <submittedName>
        <fullName evidence="3">SDR family NAD(P)-dependent oxidoreductase</fullName>
    </submittedName>
    <submittedName>
        <fullName evidence="4">SDR family oxidoreductase</fullName>
        <ecNumber evidence="4">1.-.-.-</ecNumber>
    </submittedName>
</protein>
<dbReference type="Proteomes" id="UP001066327">
    <property type="component" value="Unassembled WGS sequence"/>
</dbReference>
<dbReference type="Pfam" id="PF13561">
    <property type="entry name" value="adh_short_C2"/>
    <property type="match status" value="1"/>
</dbReference>
<comment type="similarity">
    <text evidence="1">Belongs to the short-chain dehydrogenases/reductases (SDR) family.</text>
</comment>
<gene>
    <name evidence="3" type="ORF">O4328_43230</name>
    <name evidence="4" type="ORF">Q5707_39550</name>
    <name evidence="5" type="ORF">Q5707_45445</name>
</gene>
<dbReference type="GO" id="GO:0016616">
    <property type="term" value="F:oxidoreductase activity, acting on the CH-OH group of donors, NAD or NADP as acceptor"/>
    <property type="evidence" value="ECO:0007669"/>
    <property type="project" value="TreeGrafter"/>
</dbReference>
<evidence type="ECO:0000313" key="7">
    <source>
        <dbReference type="Proteomes" id="UP001231166"/>
    </source>
</evidence>